<protein>
    <submittedName>
        <fullName evidence="2">DUF4251 domain-containing protein</fullName>
    </submittedName>
</protein>
<keyword evidence="1" id="KW-0732">Signal</keyword>
<evidence type="ECO:0000313" key="2">
    <source>
        <dbReference type="EMBL" id="TCC93338.1"/>
    </source>
</evidence>
<feature type="signal peptide" evidence="1">
    <location>
        <begin position="1"/>
        <end position="21"/>
    </location>
</feature>
<dbReference type="EMBL" id="SJSK01000001">
    <property type="protein sequence ID" value="TCC93338.1"/>
    <property type="molecule type" value="Genomic_DNA"/>
</dbReference>
<dbReference type="RefSeq" id="WP_131551207.1">
    <property type="nucleotide sequence ID" value="NZ_SJSK01000001.1"/>
</dbReference>
<evidence type="ECO:0000256" key="1">
    <source>
        <dbReference type="SAM" id="SignalP"/>
    </source>
</evidence>
<sequence length="176" mass="19408">MKLIQKIGVFAVSMVALSANAQTDKATTTRIVEEKNYVFVATNAMPLNSTEINNIISKMPGGNNGGNISLTGSNYDVEVSSDSLVVYLPYYGRSFSAPMNNDESGYKFKAKKFTYEIKKRKKGGWDIQIATKDVKDNVRMNLSISENGYGTLSVMSNNKQSISYNGYLSEPKKAKI</sequence>
<dbReference type="Pfam" id="PF14059">
    <property type="entry name" value="DUF4251"/>
    <property type="match status" value="1"/>
</dbReference>
<dbReference type="OrthoDB" id="1097715at2"/>
<comment type="caution">
    <text evidence="2">The sequence shown here is derived from an EMBL/GenBank/DDBJ whole genome shotgun (WGS) entry which is preliminary data.</text>
</comment>
<feature type="chain" id="PRO_5020755690" evidence="1">
    <location>
        <begin position="22"/>
        <end position="176"/>
    </location>
</feature>
<gene>
    <name evidence="2" type="ORF">EZ428_00780</name>
</gene>
<organism evidence="2 3">
    <name type="scientific">Pedobacter frigiditerrae</name>
    <dbReference type="NCBI Taxonomy" id="2530452"/>
    <lineage>
        <taxon>Bacteria</taxon>
        <taxon>Pseudomonadati</taxon>
        <taxon>Bacteroidota</taxon>
        <taxon>Sphingobacteriia</taxon>
        <taxon>Sphingobacteriales</taxon>
        <taxon>Sphingobacteriaceae</taxon>
        <taxon>Pedobacter</taxon>
    </lineage>
</organism>
<dbReference type="Proteomes" id="UP000292884">
    <property type="component" value="Unassembled WGS sequence"/>
</dbReference>
<proteinExistence type="predicted"/>
<accession>A0A4R0N0R9</accession>
<reference evidence="2 3" key="1">
    <citation type="submission" date="2019-02" db="EMBL/GenBank/DDBJ databases">
        <title>Pedobacter sp. RP-1-13 sp. nov., isolated from Arctic soil.</title>
        <authorList>
            <person name="Dahal R.H."/>
        </authorList>
    </citation>
    <scope>NUCLEOTIDE SEQUENCE [LARGE SCALE GENOMIC DNA]</scope>
    <source>
        <strain evidence="2 3">RP-1-13</strain>
    </source>
</reference>
<name>A0A4R0N0R9_9SPHI</name>
<keyword evidence="3" id="KW-1185">Reference proteome</keyword>
<dbReference type="InterPro" id="IPR025347">
    <property type="entry name" value="DUF4251"/>
</dbReference>
<dbReference type="AlphaFoldDB" id="A0A4R0N0R9"/>
<evidence type="ECO:0000313" key="3">
    <source>
        <dbReference type="Proteomes" id="UP000292884"/>
    </source>
</evidence>
<dbReference type="Gene3D" id="2.40.128.410">
    <property type="match status" value="1"/>
</dbReference>